<dbReference type="Proteomes" id="UP000291591">
    <property type="component" value="Unassembled WGS sequence"/>
</dbReference>
<sequence length="474" mass="51063">MIGDDIGGLAVAAPRLSASWHRSETYGAPLDAVSPAFTGSVDDESLFYTCGHEVLEGLQTGLFDEPVSLMLTDADGIVLSRICHERPLARSLDSSYLAPGFAFSEREAGTNGLGLALADRIPSLVRGDEHYCTGLHGYTCAAAPILDPVTSDLLGSINLTTWSEKSEGLLLALAQTAAGHTAALMLARGRGARPRPTPRGEVFRVHDWAHAPDPSDRLSSSWRGALAEVEAALVSGACVGVVGEPGVGKTALLAAALRRTRPRDRVLHARPPGARDTEAWLALWSPELRKPDTHVIAGRVHELPAWTAHELSGIVRDGAPRALSITAPEPSAVPDPLARLVDVVVEVPALRHRNTDVMPLAEHFAERTHRRDVRFTPAAARALRAFPWPGNAEQLFRTVREAAGRSTVIDVKHLPPEVLSHSPATLTRIESLERDEIVRCITERGMSVTQTADALGISRATAYRRISRYGIRAR</sequence>
<dbReference type="Gene3D" id="3.30.450.40">
    <property type="match status" value="1"/>
</dbReference>
<keyword evidence="2" id="KW-0067">ATP-binding</keyword>
<dbReference type="GO" id="GO:0005524">
    <property type="term" value="F:ATP binding"/>
    <property type="evidence" value="ECO:0007669"/>
    <property type="project" value="UniProtKB-KW"/>
</dbReference>
<evidence type="ECO:0000313" key="4">
    <source>
        <dbReference type="EMBL" id="RZT83255.1"/>
    </source>
</evidence>
<dbReference type="Pfam" id="PF25601">
    <property type="entry name" value="AAA_lid_14"/>
    <property type="match status" value="1"/>
</dbReference>
<keyword evidence="4" id="KW-0238">DNA-binding</keyword>
<evidence type="ECO:0000256" key="2">
    <source>
        <dbReference type="ARBA" id="ARBA00022840"/>
    </source>
</evidence>
<dbReference type="RefSeq" id="WP_130288034.1">
    <property type="nucleotide sequence ID" value="NZ_SHKL01000001.1"/>
</dbReference>
<name>A0A4Q7UNW1_PSEST</name>
<reference evidence="4 5" key="1">
    <citation type="submission" date="2019-02" db="EMBL/GenBank/DDBJ databases">
        <title>Sequencing the genomes of 1000 actinobacteria strains.</title>
        <authorList>
            <person name="Klenk H.-P."/>
        </authorList>
    </citation>
    <scope>NUCLEOTIDE SEQUENCE [LARGE SCALE GENOMIC DNA]</scope>
    <source>
        <strain evidence="4 5">DSM 45779</strain>
    </source>
</reference>
<keyword evidence="5" id="KW-1185">Reference proteome</keyword>
<dbReference type="SUPFAM" id="SSF46689">
    <property type="entry name" value="Homeodomain-like"/>
    <property type="match status" value="1"/>
</dbReference>
<dbReference type="OrthoDB" id="5496274at2"/>
<accession>A0A4Q7UNW1</accession>
<keyword evidence="4" id="KW-0371">Homeobox</keyword>
<dbReference type="GO" id="GO:0006355">
    <property type="term" value="P:regulation of DNA-templated transcription"/>
    <property type="evidence" value="ECO:0007669"/>
    <property type="project" value="InterPro"/>
</dbReference>
<feature type="domain" description="Sigma-54 factor interaction" evidence="3">
    <location>
        <begin position="305"/>
        <end position="404"/>
    </location>
</feature>
<keyword evidence="1" id="KW-0547">Nucleotide-binding</keyword>
<dbReference type="InterPro" id="IPR027417">
    <property type="entry name" value="P-loop_NTPase"/>
</dbReference>
<dbReference type="Gene3D" id="1.10.10.60">
    <property type="entry name" value="Homeodomain-like"/>
    <property type="match status" value="1"/>
</dbReference>
<dbReference type="Gene3D" id="1.10.8.60">
    <property type="match status" value="1"/>
</dbReference>
<dbReference type="InterPro" id="IPR058031">
    <property type="entry name" value="AAA_lid_NorR"/>
</dbReference>
<dbReference type="PANTHER" id="PTHR32071">
    <property type="entry name" value="TRANSCRIPTIONAL REGULATORY PROTEIN"/>
    <property type="match status" value="1"/>
</dbReference>
<dbReference type="PROSITE" id="PS50045">
    <property type="entry name" value="SIGMA54_INTERACT_4"/>
    <property type="match status" value="1"/>
</dbReference>
<organism evidence="4 5">
    <name type="scientific">Pseudonocardia sediminis</name>
    <dbReference type="NCBI Taxonomy" id="1397368"/>
    <lineage>
        <taxon>Bacteria</taxon>
        <taxon>Bacillati</taxon>
        <taxon>Actinomycetota</taxon>
        <taxon>Actinomycetes</taxon>
        <taxon>Pseudonocardiales</taxon>
        <taxon>Pseudonocardiaceae</taxon>
        <taxon>Pseudonocardia</taxon>
    </lineage>
</organism>
<dbReference type="InterPro" id="IPR029016">
    <property type="entry name" value="GAF-like_dom_sf"/>
</dbReference>
<evidence type="ECO:0000259" key="3">
    <source>
        <dbReference type="PROSITE" id="PS50045"/>
    </source>
</evidence>
<dbReference type="AlphaFoldDB" id="A0A4Q7UNW1"/>
<comment type="caution">
    <text evidence="4">The sequence shown here is derived from an EMBL/GenBank/DDBJ whole genome shotgun (WGS) entry which is preliminary data.</text>
</comment>
<dbReference type="SUPFAM" id="SSF52540">
    <property type="entry name" value="P-loop containing nucleoside triphosphate hydrolases"/>
    <property type="match status" value="1"/>
</dbReference>
<dbReference type="GO" id="GO:0003677">
    <property type="term" value="F:DNA binding"/>
    <property type="evidence" value="ECO:0007669"/>
    <property type="project" value="UniProtKB-KW"/>
</dbReference>
<evidence type="ECO:0000313" key="5">
    <source>
        <dbReference type="Proteomes" id="UP000291591"/>
    </source>
</evidence>
<dbReference type="InterPro" id="IPR009057">
    <property type="entry name" value="Homeodomain-like_sf"/>
</dbReference>
<dbReference type="EMBL" id="SHKL01000001">
    <property type="protein sequence ID" value="RZT83255.1"/>
    <property type="molecule type" value="Genomic_DNA"/>
</dbReference>
<protein>
    <submittedName>
        <fullName evidence="4">Homeodomain-like domain-containing protein</fullName>
    </submittedName>
</protein>
<proteinExistence type="predicted"/>
<evidence type="ECO:0000256" key="1">
    <source>
        <dbReference type="ARBA" id="ARBA00022741"/>
    </source>
</evidence>
<gene>
    <name evidence="4" type="ORF">EV383_0054</name>
</gene>
<dbReference type="Pfam" id="PF13384">
    <property type="entry name" value="HTH_23"/>
    <property type="match status" value="1"/>
</dbReference>
<dbReference type="InterPro" id="IPR002078">
    <property type="entry name" value="Sigma_54_int"/>
</dbReference>